<feature type="domain" description="Type I restriction modification DNA specificity" evidence="4">
    <location>
        <begin position="222"/>
        <end position="398"/>
    </location>
</feature>
<dbReference type="GO" id="GO:0009307">
    <property type="term" value="P:DNA restriction-modification system"/>
    <property type="evidence" value="ECO:0007669"/>
    <property type="project" value="UniProtKB-KW"/>
</dbReference>
<evidence type="ECO:0000256" key="1">
    <source>
        <dbReference type="ARBA" id="ARBA00010923"/>
    </source>
</evidence>
<keyword evidence="5" id="KW-0540">Nuclease</keyword>
<dbReference type="RefSeq" id="WP_099152399.1">
    <property type="nucleotide sequence ID" value="NZ_PDUD01000026.1"/>
</dbReference>
<sequence length="425" mass="49342">MVEEVKIVEGFQQTELGLIPKDWELKVFGDISFMKGRIGWQGLKQAEFTMHPDDPFLITGMNFKDGEIKWDEVYHVPFERYQIAKEIQLKVGDVLMTKDGTIGKLLYIKNIPYPYKATLNSHLLVFRPLNNSYYPLYLYYNLSSSYFKNHIELYKSGTTFFGISQESVSKYLIPLPPNKAEQTAIAIALSDIDALIERLEKLLVKKRNIKQGAIQELLRPKEGWDSKALKEVSYMKGRIGWQGLKQAEFTMNPDQPFLITGMNFKDGAIRWSEVYHVPEDRYEIAKEIQLKEDDVLMTKDGTIGKLLYVSEIPYPHKATLNSHLLVFRPLNGSYNPKFLYYQLDSKLFKDFIELRKTGTTFFGISQEAVGDYQMYLPSPEEQEFVSNTLWAMDEEIEQIETQLSKYKMLKTGMMQELLTGKKRLI</sequence>
<protein>
    <submittedName>
        <fullName evidence="5">Restriction endonuclease</fullName>
    </submittedName>
</protein>
<dbReference type="InterPro" id="IPR000055">
    <property type="entry name" value="Restrct_endonuc_typeI_TRD"/>
</dbReference>
<evidence type="ECO:0000313" key="6">
    <source>
        <dbReference type="Proteomes" id="UP000223913"/>
    </source>
</evidence>
<dbReference type="GO" id="GO:0004519">
    <property type="term" value="F:endonuclease activity"/>
    <property type="evidence" value="ECO:0007669"/>
    <property type="project" value="UniProtKB-KW"/>
</dbReference>
<dbReference type="InterPro" id="IPR052021">
    <property type="entry name" value="Type-I_RS_S_subunit"/>
</dbReference>
<evidence type="ECO:0000256" key="2">
    <source>
        <dbReference type="ARBA" id="ARBA00022747"/>
    </source>
</evidence>
<keyword evidence="2" id="KW-0680">Restriction system</keyword>
<dbReference type="Gene3D" id="3.90.220.20">
    <property type="entry name" value="DNA methylase specificity domains"/>
    <property type="match status" value="2"/>
</dbReference>
<accession>A0A2D0N9B5</accession>
<dbReference type="InterPro" id="IPR044946">
    <property type="entry name" value="Restrct_endonuc_typeI_TRD_sf"/>
</dbReference>
<dbReference type="Gene3D" id="1.10.287.1120">
    <property type="entry name" value="Bipartite methylase S protein"/>
    <property type="match status" value="1"/>
</dbReference>
<evidence type="ECO:0000313" key="5">
    <source>
        <dbReference type="EMBL" id="PHN04373.1"/>
    </source>
</evidence>
<keyword evidence="5" id="KW-0378">Hydrolase</keyword>
<dbReference type="EMBL" id="PDUD01000026">
    <property type="protein sequence ID" value="PHN04373.1"/>
    <property type="molecule type" value="Genomic_DNA"/>
</dbReference>
<dbReference type="Proteomes" id="UP000223913">
    <property type="component" value="Unassembled WGS sequence"/>
</dbReference>
<dbReference type="Pfam" id="PF01420">
    <property type="entry name" value="Methylase_S"/>
    <property type="match status" value="2"/>
</dbReference>
<name>A0A2D0N9B5_FLAN2</name>
<keyword evidence="3" id="KW-0238">DNA-binding</keyword>
<proteinExistence type="inferred from homology"/>
<evidence type="ECO:0000259" key="4">
    <source>
        <dbReference type="Pfam" id="PF01420"/>
    </source>
</evidence>
<comment type="similarity">
    <text evidence="1">Belongs to the type-I restriction system S methylase family.</text>
</comment>
<keyword evidence="6" id="KW-1185">Reference proteome</keyword>
<evidence type="ECO:0000256" key="3">
    <source>
        <dbReference type="ARBA" id="ARBA00023125"/>
    </source>
</evidence>
<dbReference type="GO" id="GO:0003677">
    <property type="term" value="F:DNA binding"/>
    <property type="evidence" value="ECO:0007669"/>
    <property type="project" value="UniProtKB-KW"/>
</dbReference>
<dbReference type="SUPFAM" id="SSF116734">
    <property type="entry name" value="DNA methylase specificity domain"/>
    <property type="match status" value="2"/>
</dbReference>
<organism evidence="5 6">
    <name type="scientific">Flavilitoribacter nigricans (strain ATCC 23147 / DSM 23189 / NBRC 102662 / NCIMB 1420 / SS-2)</name>
    <name type="common">Lewinella nigricans</name>
    <dbReference type="NCBI Taxonomy" id="1122177"/>
    <lineage>
        <taxon>Bacteria</taxon>
        <taxon>Pseudomonadati</taxon>
        <taxon>Bacteroidota</taxon>
        <taxon>Saprospiria</taxon>
        <taxon>Saprospirales</taxon>
        <taxon>Lewinellaceae</taxon>
        <taxon>Flavilitoribacter</taxon>
    </lineage>
</organism>
<dbReference type="OrthoDB" id="2234796at2"/>
<dbReference type="PANTHER" id="PTHR30408">
    <property type="entry name" value="TYPE-1 RESTRICTION ENZYME ECOKI SPECIFICITY PROTEIN"/>
    <property type="match status" value="1"/>
</dbReference>
<gene>
    <name evidence="5" type="ORF">CRP01_22710</name>
</gene>
<reference evidence="5 6" key="1">
    <citation type="submission" date="2017-10" db="EMBL/GenBank/DDBJ databases">
        <title>The draft genome sequence of Lewinella nigricans NBRC 102662.</title>
        <authorList>
            <person name="Wang K."/>
        </authorList>
    </citation>
    <scope>NUCLEOTIDE SEQUENCE [LARGE SCALE GENOMIC DNA]</scope>
    <source>
        <strain evidence="5 6">NBRC 102662</strain>
    </source>
</reference>
<dbReference type="AlphaFoldDB" id="A0A2D0N9B5"/>
<dbReference type="PANTHER" id="PTHR30408:SF12">
    <property type="entry name" value="TYPE I RESTRICTION ENZYME MJAVIII SPECIFICITY SUBUNIT"/>
    <property type="match status" value="1"/>
</dbReference>
<comment type="caution">
    <text evidence="5">The sequence shown here is derived from an EMBL/GenBank/DDBJ whole genome shotgun (WGS) entry which is preliminary data.</text>
</comment>
<feature type="domain" description="Type I restriction modification DNA specificity" evidence="4">
    <location>
        <begin position="20"/>
        <end position="200"/>
    </location>
</feature>
<keyword evidence="5" id="KW-0255">Endonuclease</keyword>